<dbReference type="AlphaFoldDB" id="A4Q529"/>
<name>A4Q529_MEDTR</name>
<evidence type="ECO:0000313" key="1">
    <source>
        <dbReference type="EMBL" id="ABP03695.1"/>
    </source>
</evidence>
<gene>
    <name evidence="1" type="ORF">MtrDRAFT_AC161864g33v2</name>
</gene>
<organism evidence="1">
    <name type="scientific">Medicago truncatula</name>
    <name type="common">Barrel medic</name>
    <name type="synonym">Medicago tribuloides</name>
    <dbReference type="NCBI Taxonomy" id="3880"/>
    <lineage>
        <taxon>Eukaryota</taxon>
        <taxon>Viridiplantae</taxon>
        <taxon>Streptophyta</taxon>
        <taxon>Embryophyta</taxon>
        <taxon>Tracheophyta</taxon>
        <taxon>Spermatophyta</taxon>
        <taxon>Magnoliopsida</taxon>
        <taxon>eudicotyledons</taxon>
        <taxon>Gunneridae</taxon>
        <taxon>Pentapetalae</taxon>
        <taxon>rosids</taxon>
        <taxon>fabids</taxon>
        <taxon>Fabales</taxon>
        <taxon>Fabaceae</taxon>
        <taxon>Papilionoideae</taxon>
        <taxon>50 kb inversion clade</taxon>
        <taxon>NPAAA clade</taxon>
        <taxon>Hologalegina</taxon>
        <taxon>IRL clade</taxon>
        <taxon>Trifolieae</taxon>
        <taxon>Medicago</taxon>
    </lineage>
</organism>
<proteinExistence type="predicted"/>
<accession>A4Q529</accession>
<sequence length="73" mass="8603">MEDILPSDSLVNYLSLKNILQKLLDQDESRKLKQRIGFKNSLIFDTKPTSDGRINQVKFQLTPEIKYQAWDYI</sequence>
<reference evidence="1" key="1">
    <citation type="submission" date="2006-03" db="EMBL/GenBank/DDBJ databases">
        <authorList>
            <person name="Lin S."/>
            <person name="Dixon R."/>
            <person name="May G."/>
            <person name="Sumner L."/>
            <person name="Gonzales B."/>
            <person name="Cook D."/>
            <person name="Kim D."/>
            <person name="Young N."/>
            <person name="Cannon S."/>
            <person name="Roe B.A."/>
        </authorList>
    </citation>
    <scope>NUCLEOTIDE SEQUENCE</scope>
</reference>
<protein>
    <submittedName>
        <fullName evidence="1">Uncharacterized protein</fullName>
    </submittedName>
</protein>
<reference evidence="1" key="2">
    <citation type="submission" date="2007-04" db="EMBL/GenBank/DDBJ databases">
        <authorList>
            <consortium name="The International Medicago Genome Annotation Group"/>
        </authorList>
    </citation>
    <scope>NUCLEOTIDE SEQUENCE</scope>
</reference>
<dbReference type="EMBL" id="AC161864">
    <property type="protein sequence ID" value="ABP03695.1"/>
    <property type="molecule type" value="Genomic_DNA"/>
</dbReference>